<dbReference type="GO" id="GO:0043161">
    <property type="term" value="P:proteasome-mediated ubiquitin-dependent protein catabolic process"/>
    <property type="evidence" value="ECO:0007669"/>
    <property type="project" value="TreeGrafter"/>
</dbReference>
<keyword evidence="2 6" id="KW-0853">WD repeat</keyword>
<proteinExistence type="inferred from homology"/>
<evidence type="ECO:0000256" key="6">
    <source>
        <dbReference type="PROSITE-ProRule" id="PRU00221"/>
    </source>
</evidence>
<keyword evidence="4" id="KW-0833">Ubl conjugation pathway</keyword>
<dbReference type="AlphaFoldDB" id="A0A284R0J3"/>
<comment type="pathway">
    <text evidence="1">Protein modification; protein ubiquitination.</text>
</comment>
<evidence type="ECO:0000256" key="2">
    <source>
        <dbReference type="ARBA" id="ARBA00022574"/>
    </source>
</evidence>
<evidence type="ECO:0000313" key="8">
    <source>
        <dbReference type="EMBL" id="SJL02238.1"/>
    </source>
</evidence>
<feature type="region of interest" description="Disordered" evidence="7">
    <location>
        <begin position="1"/>
        <end position="68"/>
    </location>
</feature>
<dbReference type="PANTHER" id="PTHR22852:SF0">
    <property type="entry name" value="DENTICLELESS PROTEIN HOMOLOG"/>
    <property type="match status" value="1"/>
</dbReference>
<dbReference type="Pfam" id="PF00400">
    <property type="entry name" value="WD40"/>
    <property type="match status" value="4"/>
</dbReference>
<dbReference type="SMART" id="SM00320">
    <property type="entry name" value="WD40"/>
    <property type="match status" value="5"/>
</dbReference>
<dbReference type="InterPro" id="IPR036322">
    <property type="entry name" value="WD40_repeat_dom_sf"/>
</dbReference>
<evidence type="ECO:0000256" key="5">
    <source>
        <dbReference type="ARBA" id="ARBA00038344"/>
    </source>
</evidence>
<gene>
    <name evidence="8" type="ORF">ARMOST_05564</name>
</gene>
<feature type="compositionally biased region" description="Low complexity" evidence="7">
    <location>
        <begin position="1"/>
        <end position="11"/>
    </location>
</feature>
<evidence type="ECO:0000313" key="9">
    <source>
        <dbReference type="Proteomes" id="UP000219338"/>
    </source>
</evidence>
<evidence type="ECO:0000256" key="1">
    <source>
        <dbReference type="ARBA" id="ARBA00004906"/>
    </source>
</evidence>
<dbReference type="GO" id="GO:0030674">
    <property type="term" value="F:protein-macromolecule adaptor activity"/>
    <property type="evidence" value="ECO:0007669"/>
    <property type="project" value="TreeGrafter"/>
</dbReference>
<organism evidence="8 9">
    <name type="scientific">Armillaria ostoyae</name>
    <name type="common">Armillaria root rot fungus</name>
    <dbReference type="NCBI Taxonomy" id="47428"/>
    <lineage>
        <taxon>Eukaryota</taxon>
        <taxon>Fungi</taxon>
        <taxon>Dikarya</taxon>
        <taxon>Basidiomycota</taxon>
        <taxon>Agaricomycotina</taxon>
        <taxon>Agaricomycetes</taxon>
        <taxon>Agaricomycetidae</taxon>
        <taxon>Agaricales</taxon>
        <taxon>Marasmiineae</taxon>
        <taxon>Physalacriaceae</taxon>
        <taxon>Armillaria</taxon>
    </lineage>
</organism>
<dbReference type="PANTHER" id="PTHR22852">
    <property type="entry name" value="LETHAL 2 DENTICLELESS PROTEIN RETINOIC ACID-REGULATED NUCLEAR MATRIX-ASSOCIATED PROTEIN"/>
    <property type="match status" value="1"/>
</dbReference>
<dbReference type="OrthoDB" id="2096344at2759"/>
<comment type="similarity">
    <text evidence="5">Belongs to the WD repeat cdt2 family.</text>
</comment>
<reference evidence="9" key="1">
    <citation type="journal article" date="2017" name="Nat. Ecol. Evol.">
        <title>Genome expansion and lineage-specific genetic innovations in the forest pathogenic fungi Armillaria.</title>
        <authorList>
            <person name="Sipos G."/>
            <person name="Prasanna A.N."/>
            <person name="Walter M.C."/>
            <person name="O'Connor E."/>
            <person name="Balint B."/>
            <person name="Krizsan K."/>
            <person name="Kiss B."/>
            <person name="Hess J."/>
            <person name="Varga T."/>
            <person name="Slot J."/>
            <person name="Riley R."/>
            <person name="Boka B."/>
            <person name="Rigling D."/>
            <person name="Barry K."/>
            <person name="Lee J."/>
            <person name="Mihaltcheva S."/>
            <person name="LaButti K."/>
            <person name="Lipzen A."/>
            <person name="Waldron R."/>
            <person name="Moloney N.M."/>
            <person name="Sperisen C."/>
            <person name="Kredics L."/>
            <person name="Vagvoelgyi C."/>
            <person name="Patrignani A."/>
            <person name="Fitzpatrick D."/>
            <person name="Nagy I."/>
            <person name="Doyle S."/>
            <person name="Anderson J.B."/>
            <person name="Grigoriev I.V."/>
            <person name="Gueldener U."/>
            <person name="Muensterkoetter M."/>
            <person name="Nagy L.G."/>
        </authorList>
    </citation>
    <scope>NUCLEOTIDE SEQUENCE [LARGE SCALE GENOMIC DNA]</scope>
    <source>
        <strain evidence="9">C18/9</strain>
    </source>
</reference>
<accession>A0A284R0J3</accession>
<dbReference type="InterPro" id="IPR019775">
    <property type="entry name" value="WD40_repeat_CS"/>
</dbReference>
<keyword evidence="9" id="KW-1185">Reference proteome</keyword>
<dbReference type="SUPFAM" id="SSF50978">
    <property type="entry name" value="WD40 repeat-like"/>
    <property type="match status" value="1"/>
</dbReference>
<feature type="repeat" description="WD" evidence="6">
    <location>
        <begin position="228"/>
        <end position="263"/>
    </location>
</feature>
<feature type="repeat" description="WD" evidence="6">
    <location>
        <begin position="463"/>
        <end position="492"/>
    </location>
</feature>
<dbReference type="PROSITE" id="PS50082">
    <property type="entry name" value="WD_REPEATS_2"/>
    <property type="match status" value="3"/>
</dbReference>
<dbReference type="InterPro" id="IPR015943">
    <property type="entry name" value="WD40/YVTN_repeat-like_dom_sf"/>
</dbReference>
<evidence type="ECO:0000256" key="3">
    <source>
        <dbReference type="ARBA" id="ARBA00022737"/>
    </source>
</evidence>
<evidence type="ECO:0000256" key="7">
    <source>
        <dbReference type="SAM" id="MobiDB-lite"/>
    </source>
</evidence>
<dbReference type="EMBL" id="FUEG01000003">
    <property type="protein sequence ID" value="SJL02238.1"/>
    <property type="molecule type" value="Genomic_DNA"/>
</dbReference>
<dbReference type="OMA" id="DSRVHTY"/>
<sequence>MIPSPSSSPRPIFHNRTNFNEASRPPAKHQQKLSFALPTPPKCTGLKRSMQEPSCPRNRKRTKPLEDEEDICEEGGLANVPFRRERIRGTTHSHGYLAIRTGNRPHDVSTRHILESFVSYNKRDVYKCQSAGIDYHLTPPYSCSYSHASRRGESSLLAVSTEQGTIHIINTTKRDPWDPEPLRTTIQAHNNGVFDVKWDESDTRLATASADQSTRILCLSTNTVLHSLRGHTSTVKSISWDPSNPDLLSTGGKDGSICFWDLRVGEGRIDGESLAPILSIHGAHEERAPLEASKRRKSTPSTKTITSLIYSDTSPHNLISSGSYNGVLRCWDIRSLTDSKKKIPKYKLQQPLFASSEDPTSFHGSRRPRGIIGLVRGLGPTAGLLFGLGADSRVHTYTRSSLSPMSSSYAHGRMQTNSFYIGLAMSPCGRWLSSGSTGRGSVFLYDVHNAWRPFAAEEKGVELQGQQGDVGGVAWCSDGLATCADDGTVRVWRPDVDAYHRCLERPDEERWHWSWSVKS</sequence>
<keyword evidence="3" id="KW-0677">Repeat</keyword>
<dbReference type="Gene3D" id="2.130.10.10">
    <property type="entry name" value="YVTN repeat-like/Quinoprotein amine dehydrogenase"/>
    <property type="match status" value="2"/>
</dbReference>
<dbReference type="GO" id="GO:0005634">
    <property type="term" value="C:nucleus"/>
    <property type="evidence" value="ECO:0007669"/>
    <property type="project" value="TreeGrafter"/>
</dbReference>
<feature type="repeat" description="WD" evidence="6">
    <location>
        <begin position="186"/>
        <end position="227"/>
    </location>
</feature>
<protein>
    <submittedName>
        <fullName evidence="8">Uncharacterized protein</fullName>
    </submittedName>
</protein>
<name>A0A284R0J3_ARMOS</name>
<dbReference type="PROSITE" id="PS00678">
    <property type="entry name" value="WD_REPEATS_1"/>
    <property type="match status" value="1"/>
</dbReference>
<dbReference type="Proteomes" id="UP000219338">
    <property type="component" value="Unassembled WGS sequence"/>
</dbReference>
<dbReference type="InterPro" id="IPR051865">
    <property type="entry name" value="WD-repeat_CDT2_adapter"/>
</dbReference>
<dbReference type="PROSITE" id="PS50294">
    <property type="entry name" value="WD_REPEATS_REGION"/>
    <property type="match status" value="1"/>
</dbReference>
<dbReference type="STRING" id="47428.A0A284R0J3"/>
<dbReference type="InterPro" id="IPR001680">
    <property type="entry name" value="WD40_rpt"/>
</dbReference>
<evidence type="ECO:0000256" key="4">
    <source>
        <dbReference type="ARBA" id="ARBA00022786"/>
    </source>
</evidence>